<proteinExistence type="predicted"/>
<dbReference type="GO" id="GO:0006364">
    <property type="term" value="P:rRNA processing"/>
    <property type="evidence" value="ECO:0007669"/>
    <property type="project" value="InterPro"/>
</dbReference>
<feature type="compositionally biased region" description="Acidic residues" evidence="4">
    <location>
        <begin position="151"/>
        <end position="173"/>
    </location>
</feature>
<feature type="compositionally biased region" description="Acidic residues" evidence="4">
    <location>
        <begin position="562"/>
        <end position="581"/>
    </location>
</feature>
<feature type="compositionally biased region" description="Basic and acidic residues" evidence="4">
    <location>
        <begin position="520"/>
        <end position="534"/>
    </location>
</feature>
<gene>
    <name evidence="5" type="ORF">VE01_08266</name>
</gene>
<feature type="compositionally biased region" description="Acidic residues" evidence="4">
    <location>
        <begin position="210"/>
        <end position="234"/>
    </location>
</feature>
<feature type="compositionally biased region" description="Acidic residues" evidence="4">
    <location>
        <begin position="88"/>
        <end position="97"/>
    </location>
</feature>
<feature type="compositionally biased region" description="Polar residues" evidence="4">
    <location>
        <begin position="734"/>
        <end position="744"/>
    </location>
</feature>
<feature type="compositionally biased region" description="Polar residues" evidence="4">
    <location>
        <begin position="659"/>
        <end position="673"/>
    </location>
</feature>
<dbReference type="RefSeq" id="XP_018127652.1">
    <property type="nucleotide sequence ID" value="XM_018277694.2"/>
</dbReference>
<name>A0A1B8GDL6_9PEZI</name>
<evidence type="ECO:0000256" key="3">
    <source>
        <dbReference type="ARBA" id="ARBA00023242"/>
    </source>
</evidence>
<evidence type="ECO:0000256" key="2">
    <source>
        <dbReference type="ARBA" id="ARBA00022553"/>
    </source>
</evidence>
<evidence type="ECO:0000256" key="4">
    <source>
        <dbReference type="SAM" id="MobiDB-lite"/>
    </source>
</evidence>
<dbReference type="Pfam" id="PF04615">
    <property type="entry name" value="Utp14"/>
    <property type="match status" value="1"/>
</dbReference>
<feature type="compositionally biased region" description="Basic and acidic residues" evidence="4">
    <location>
        <begin position="473"/>
        <end position="484"/>
    </location>
</feature>
<accession>A0A1B8GDL6</accession>
<feature type="compositionally biased region" description="Basic and acidic residues" evidence="4">
    <location>
        <begin position="38"/>
        <end position="51"/>
    </location>
</feature>
<feature type="compositionally biased region" description="Basic and acidic residues" evidence="4">
    <location>
        <begin position="617"/>
        <end position="633"/>
    </location>
</feature>
<reference evidence="6" key="2">
    <citation type="journal article" date="2018" name="Nat. Commun.">
        <title>Extreme sensitivity to ultraviolet light in the fungal pathogen causing white-nose syndrome of bats.</title>
        <authorList>
            <person name="Palmer J.M."/>
            <person name="Drees K.P."/>
            <person name="Foster J.T."/>
            <person name="Lindner D.L."/>
        </authorList>
    </citation>
    <scope>NUCLEOTIDE SEQUENCE [LARGE SCALE GENOMIC DNA]</scope>
    <source>
        <strain evidence="6">UAMH 10579</strain>
    </source>
</reference>
<dbReference type="EMBL" id="KV460248">
    <property type="protein sequence ID" value="OBT93919.1"/>
    <property type="molecule type" value="Genomic_DNA"/>
</dbReference>
<dbReference type="OrthoDB" id="277439at2759"/>
<dbReference type="PANTHER" id="PTHR14150">
    <property type="entry name" value="U3 SMALL NUCLEOLAR RNA-ASSOCIATED PROTEIN 14"/>
    <property type="match status" value="1"/>
</dbReference>
<dbReference type="AlphaFoldDB" id="A0A1B8GDL6"/>
<keyword evidence="3" id="KW-0539">Nucleus</keyword>
<feature type="compositionally biased region" description="Basic and acidic residues" evidence="4">
    <location>
        <begin position="675"/>
        <end position="691"/>
    </location>
</feature>
<keyword evidence="2" id="KW-0597">Phosphoprotein</keyword>
<reference evidence="5 6" key="1">
    <citation type="submission" date="2016-03" db="EMBL/GenBank/DDBJ databases">
        <title>Comparative genomics of Pseudogymnoascus destructans, the fungus causing white-nose syndrome of bats.</title>
        <authorList>
            <person name="Palmer J.M."/>
            <person name="Drees K.P."/>
            <person name="Foster J.T."/>
            <person name="Lindner D.L."/>
        </authorList>
    </citation>
    <scope>NUCLEOTIDE SEQUENCE [LARGE SCALE GENOMIC DNA]</scope>
    <source>
        <strain evidence="5 6">UAMH 10579</strain>
    </source>
</reference>
<protein>
    <recommendedName>
        <fullName evidence="7">U3 small nucleolar RNA-associated protein 14</fullName>
    </recommendedName>
</protein>
<feature type="compositionally biased region" description="Acidic residues" evidence="4">
    <location>
        <begin position="106"/>
        <end position="126"/>
    </location>
</feature>
<feature type="region of interest" description="Disordered" evidence="4">
    <location>
        <begin position="1"/>
        <end position="272"/>
    </location>
</feature>
<evidence type="ECO:0000313" key="5">
    <source>
        <dbReference type="EMBL" id="OBT93919.1"/>
    </source>
</evidence>
<dbReference type="Proteomes" id="UP000091956">
    <property type="component" value="Unassembled WGS sequence"/>
</dbReference>
<feature type="compositionally biased region" description="Basic residues" evidence="4">
    <location>
        <begin position="461"/>
        <end position="472"/>
    </location>
</feature>
<feature type="compositionally biased region" description="Basic and acidic residues" evidence="4">
    <location>
        <begin position="541"/>
        <end position="561"/>
    </location>
</feature>
<feature type="region of interest" description="Disordered" evidence="4">
    <location>
        <begin position="617"/>
        <end position="768"/>
    </location>
</feature>
<dbReference type="PANTHER" id="PTHR14150:SF12">
    <property type="entry name" value="U3 SMALL NUCLEOLAR RNA-ASSOCIATED PROTEIN 14 HOMOLOG A"/>
    <property type="match status" value="1"/>
</dbReference>
<dbReference type="GO" id="GO:0032040">
    <property type="term" value="C:small-subunit processome"/>
    <property type="evidence" value="ECO:0007669"/>
    <property type="project" value="InterPro"/>
</dbReference>
<feature type="compositionally biased region" description="Basic and acidic residues" evidence="4">
    <location>
        <begin position="498"/>
        <end position="509"/>
    </location>
</feature>
<evidence type="ECO:0000256" key="1">
    <source>
        <dbReference type="ARBA" id="ARBA00004604"/>
    </source>
</evidence>
<organism evidence="5 6">
    <name type="scientific">Pseudogymnoascus verrucosus</name>
    <dbReference type="NCBI Taxonomy" id="342668"/>
    <lineage>
        <taxon>Eukaryota</taxon>
        <taxon>Fungi</taxon>
        <taxon>Dikarya</taxon>
        <taxon>Ascomycota</taxon>
        <taxon>Pezizomycotina</taxon>
        <taxon>Leotiomycetes</taxon>
        <taxon>Thelebolales</taxon>
        <taxon>Thelebolaceae</taxon>
        <taxon>Pseudogymnoascus</taxon>
    </lineage>
</organism>
<dbReference type="GeneID" id="28841652"/>
<feature type="region of interest" description="Disordered" evidence="4">
    <location>
        <begin position="461"/>
        <end position="605"/>
    </location>
</feature>
<sequence>MGGRQSHGGPLAAAPKASKSKAKKNRNLNAFAIAAQQHPEKLKVSRHRLGESEGGSRPGKRARAQDGSDEGSAEEEPSKKRKGRSNDPDEEGSDSEGNEWKMGQVDSDDDSELDSDDAFGESDEEKFEGFAFSGSTENMRKTSKKRGGDINLDEDGDSEGSGSDDDSLGEDAIDLAAMLDATEEDGPDDTAHATEENMESDSGQSSDGSGDGDSDEESFESFTDDEGNDSDDDPDKILALQRLIANLPQADTSKQRLDRQRSDNASEYATPSGFKVTSKNKLTLEDLGLPSIQDKFVKRSLKLLAAEAKSEGGKNGVSGKLAVPLARREQEVLNRSAAYDKTKETLERWTETVKHNRRAEHLMFPLPDADHMSMSKNTKLQPTTSSKPFNELETAIQSILEQSGLATVDGRTDEDKIAEFEELEANKMSLEEVKARRDQLRMARELMFREEARSKRIKKIKSKSYRRVHRKQREKEERLNKDALLEAGIVPSEDEQEAHDRRRAEERMGSRHRGSKWAKATKDAGRAAWDEDARSAMNEMAVRDEELRKRIEGKSSLRDGADRDEDLSDSDDFGSDDDEGLGEAQLLNNLDSRGPISDTGVGGRLSNMAFMLKADAARKRENDDAVKQLRRELTTGSVEPEDEVVEDIGRRTFGPGSQKAAQNGSNETSNQQESDGEHGEEPSQVTRERNKSTSKGSNNDKESSSTMRHSHAPKQAAVPPITSADEAHEGGAWSQVSSRKNAAESSDARRRKQNAHASGATDELDLTNVSMIAAPFKPKGKLGGKKKSTAAGMTTLHVSSDDDSDEEAGPKLPFAIRDQALIARAFAGADVVGEFEAEKRQVVEDEDEKVVDNTLPGWGSWTGDGLGKKSKARNKGRNMVKTEGIKEKDRKDVKLDKVIINEKRVKKNVKYLASSLPHPFETRAQYERSLRLPVGPEWTTKETFQDATKPRILLKQGVIAPMSKPLV</sequence>
<keyword evidence="6" id="KW-1185">Reference proteome</keyword>
<evidence type="ECO:0008006" key="7">
    <source>
        <dbReference type="Google" id="ProtNLM"/>
    </source>
</evidence>
<evidence type="ECO:0000313" key="6">
    <source>
        <dbReference type="Proteomes" id="UP000091956"/>
    </source>
</evidence>
<feature type="compositionally biased region" description="Basic and acidic residues" evidence="4">
    <location>
        <begin position="253"/>
        <end position="264"/>
    </location>
</feature>
<comment type="subcellular location">
    <subcellularLocation>
        <location evidence="1">Nucleus</location>
        <location evidence="1">Nucleolus</location>
    </subcellularLocation>
</comment>
<dbReference type="STRING" id="342668.A0A1B8GDL6"/>
<dbReference type="InterPro" id="IPR006709">
    <property type="entry name" value="SSU_processome_Utp14"/>
</dbReference>